<feature type="transmembrane region" description="Helical" evidence="1">
    <location>
        <begin position="171"/>
        <end position="190"/>
    </location>
</feature>
<evidence type="ECO:0000313" key="3">
    <source>
        <dbReference type="EMBL" id="PKY91941.1"/>
    </source>
</evidence>
<dbReference type="InterPro" id="IPR026870">
    <property type="entry name" value="Zinc_ribbon_dom"/>
</dbReference>
<keyword evidence="1" id="KW-0472">Membrane</keyword>
<proteinExistence type="predicted"/>
<dbReference type="Pfam" id="PF13240">
    <property type="entry name" value="Zn_Ribbon_1"/>
    <property type="match status" value="1"/>
</dbReference>
<feature type="transmembrane region" description="Helical" evidence="1">
    <location>
        <begin position="282"/>
        <end position="299"/>
    </location>
</feature>
<comment type="caution">
    <text evidence="3">The sequence shown here is derived from an EMBL/GenBank/DDBJ whole genome shotgun (WGS) entry which is preliminary data.</text>
</comment>
<organism evidence="3 4">
    <name type="scientific">Aerococcus christensenii</name>
    <dbReference type="NCBI Taxonomy" id="87541"/>
    <lineage>
        <taxon>Bacteria</taxon>
        <taxon>Bacillati</taxon>
        <taxon>Bacillota</taxon>
        <taxon>Bacilli</taxon>
        <taxon>Lactobacillales</taxon>
        <taxon>Aerococcaceae</taxon>
        <taxon>Aerococcus</taxon>
    </lineage>
</organism>
<evidence type="ECO:0000259" key="2">
    <source>
        <dbReference type="Pfam" id="PF13240"/>
    </source>
</evidence>
<sequence>MYCQNCGHRLGKDAKYCMACGEKVVEEMEKKEEGTRIFIPKKEEEIPPYSQFPSKEERMSRRQSRTGRSKNLIKAIRSFVDQNRYLYGILLLILCVLLVKNGFHMVEFVFLVGIMAWTYVISQKNAKKEIFLNRKLRQTLQNVRQKKHKKQIPSEDEAVEENKERHFSLSYVSFLMTALCLYGYFGSSFIRVKLLSSFSVTAGSLKTSLFGLLRGLPLPIMPDLLYVISEKMGLFLWGVPLIIFLLQYMRMLKRLRKFLAGLYLLLVIGIIGSVYYQVGLESVGIAFYALVIGAFGQLVERK</sequence>
<reference evidence="3 4" key="1">
    <citation type="submission" date="2017-12" db="EMBL/GenBank/DDBJ databases">
        <title>Phylogenetic diversity of female urinary microbiome.</title>
        <authorList>
            <person name="Thomas-White K."/>
            <person name="Wolfe A.J."/>
        </authorList>
    </citation>
    <scope>NUCLEOTIDE SEQUENCE [LARGE SCALE GENOMIC DNA]</scope>
    <source>
        <strain evidence="3 4">UMB0844</strain>
    </source>
</reference>
<feature type="transmembrane region" description="Helical" evidence="1">
    <location>
        <begin position="224"/>
        <end position="246"/>
    </location>
</feature>
<feature type="transmembrane region" description="Helical" evidence="1">
    <location>
        <begin position="258"/>
        <end position="276"/>
    </location>
</feature>
<feature type="transmembrane region" description="Helical" evidence="1">
    <location>
        <begin position="84"/>
        <end position="99"/>
    </location>
</feature>
<keyword evidence="1" id="KW-1133">Transmembrane helix</keyword>
<keyword evidence="1" id="KW-0812">Transmembrane</keyword>
<dbReference type="Proteomes" id="UP000234775">
    <property type="component" value="Unassembled WGS sequence"/>
</dbReference>
<protein>
    <recommendedName>
        <fullName evidence="2">Zinc-ribbon domain-containing protein</fullName>
    </recommendedName>
</protein>
<feature type="domain" description="Zinc-ribbon" evidence="2">
    <location>
        <begin position="2"/>
        <end position="23"/>
    </location>
</feature>
<keyword evidence="4" id="KW-1185">Reference proteome</keyword>
<evidence type="ECO:0000256" key="1">
    <source>
        <dbReference type="SAM" id="Phobius"/>
    </source>
</evidence>
<gene>
    <name evidence="3" type="ORF">CYJ27_00410</name>
</gene>
<dbReference type="RefSeq" id="WP_101659287.1">
    <property type="nucleotide sequence ID" value="NZ_PKGZ01000001.1"/>
</dbReference>
<name>A0A2I1K8J8_9LACT</name>
<dbReference type="AlphaFoldDB" id="A0A2I1K8J8"/>
<evidence type="ECO:0000313" key="4">
    <source>
        <dbReference type="Proteomes" id="UP000234775"/>
    </source>
</evidence>
<dbReference type="EMBL" id="PKGZ01000001">
    <property type="protein sequence ID" value="PKY91941.1"/>
    <property type="molecule type" value="Genomic_DNA"/>
</dbReference>
<accession>A0A2I1K8J8</accession>
<feature type="transmembrane region" description="Helical" evidence="1">
    <location>
        <begin position="105"/>
        <end position="122"/>
    </location>
</feature>